<reference evidence="2 3" key="1">
    <citation type="submission" date="2018-11" db="EMBL/GenBank/DDBJ databases">
        <authorList>
            <consortium name="Pathogen Informatics"/>
        </authorList>
    </citation>
    <scope>NUCLEOTIDE SEQUENCE [LARGE SCALE GENOMIC DNA]</scope>
</reference>
<feature type="domain" description="DUF5675" evidence="1">
    <location>
        <begin position="11"/>
        <end position="118"/>
    </location>
</feature>
<dbReference type="AlphaFoldDB" id="A0A3P6Q4Q2"/>
<dbReference type="Pfam" id="PF18925">
    <property type="entry name" value="DUF5675"/>
    <property type="match status" value="1"/>
</dbReference>
<protein>
    <recommendedName>
        <fullName evidence="1">DUF5675 domain-containing protein</fullName>
    </recommendedName>
</protein>
<dbReference type="Proteomes" id="UP000271889">
    <property type="component" value="Unassembled WGS sequence"/>
</dbReference>
<evidence type="ECO:0000259" key="1">
    <source>
        <dbReference type="Pfam" id="PF18925"/>
    </source>
</evidence>
<evidence type="ECO:0000313" key="2">
    <source>
        <dbReference type="EMBL" id="VDK40367.1"/>
    </source>
</evidence>
<gene>
    <name evidence="2" type="ORF">CGOC_LOCUS23</name>
</gene>
<proteinExistence type="predicted"/>
<name>A0A3P6Q4Q2_CYLGO</name>
<organism evidence="2 3">
    <name type="scientific">Cylicostephanus goldi</name>
    <name type="common">Nematode worm</name>
    <dbReference type="NCBI Taxonomy" id="71465"/>
    <lineage>
        <taxon>Eukaryota</taxon>
        <taxon>Metazoa</taxon>
        <taxon>Ecdysozoa</taxon>
        <taxon>Nematoda</taxon>
        <taxon>Chromadorea</taxon>
        <taxon>Rhabditida</taxon>
        <taxon>Rhabditina</taxon>
        <taxon>Rhabditomorpha</taxon>
        <taxon>Strongyloidea</taxon>
        <taxon>Strongylidae</taxon>
        <taxon>Cylicostephanus</taxon>
    </lineage>
</organism>
<evidence type="ECO:0000313" key="3">
    <source>
        <dbReference type="Proteomes" id="UP000271889"/>
    </source>
</evidence>
<accession>A0A3P6Q4Q2</accession>
<dbReference type="InterPro" id="IPR043732">
    <property type="entry name" value="DUF5675"/>
</dbReference>
<sequence>MWKLIRTTVSDDKKAVTGLLYLNEGFVCYTLERVGKMIPVGSYRIEVSVSPSFTKKRGKKTYLPLLYNDDVPASRGIRIHCGNTYKDSVGCVLVGMDSKPMAGTLIDSMKAEEMVTHLMNNNDGYLAIFDGAISLPSLNK</sequence>
<keyword evidence="3" id="KW-1185">Reference proteome</keyword>
<dbReference type="EMBL" id="UYRV01000011">
    <property type="protein sequence ID" value="VDK40367.1"/>
    <property type="molecule type" value="Genomic_DNA"/>
</dbReference>